<dbReference type="AlphaFoldDB" id="A0A518BG86"/>
<gene>
    <name evidence="2" type="ORF">Pla133_10640</name>
</gene>
<keyword evidence="1" id="KW-0472">Membrane</keyword>
<feature type="transmembrane region" description="Helical" evidence="1">
    <location>
        <begin position="105"/>
        <end position="122"/>
    </location>
</feature>
<reference evidence="2 3" key="1">
    <citation type="submission" date="2019-02" db="EMBL/GenBank/DDBJ databases">
        <title>Deep-cultivation of Planctomycetes and their phenomic and genomic characterization uncovers novel biology.</title>
        <authorList>
            <person name="Wiegand S."/>
            <person name="Jogler M."/>
            <person name="Boedeker C."/>
            <person name="Pinto D."/>
            <person name="Vollmers J."/>
            <person name="Rivas-Marin E."/>
            <person name="Kohn T."/>
            <person name="Peeters S.H."/>
            <person name="Heuer A."/>
            <person name="Rast P."/>
            <person name="Oberbeckmann S."/>
            <person name="Bunk B."/>
            <person name="Jeske O."/>
            <person name="Meyerdierks A."/>
            <person name="Storesund J.E."/>
            <person name="Kallscheuer N."/>
            <person name="Luecker S."/>
            <person name="Lage O.M."/>
            <person name="Pohl T."/>
            <person name="Merkel B.J."/>
            <person name="Hornburger P."/>
            <person name="Mueller R.-W."/>
            <person name="Bruemmer F."/>
            <person name="Labrenz M."/>
            <person name="Spormann A.M."/>
            <person name="Op den Camp H."/>
            <person name="Overmann J."/>
            <person name="Amann R."/>
            <person name="Jetten M.S.M."/>
            <person name="Mascher T."/>
            <person name="Medema M.H."/>
            <person name="Devos D.P."/>
            <person name="Kaster A.-K."/>
            <person name="Ovreas L."/>
            <person name="Rohde M."/>
            <person name="Galperin M.Y."/>
            <person name="Jogler C."/>
        </authorList>
    </citation>
    <scope>NUCLEOTIDE SEQUENCE [LARGE SCALE GENOMIC DNA]</scope>
    <source>
        <strain evidence="2 3">Pla133</strain>
    </source>
</reference>
<keyword evidence="1" id="KW-1133">Transmembrane helix</keyword>
<dbReference type="RefSeq" id="WP_145063147.1">
    <property type="nucleotide sequence ID" value="NZ_CP036287.1"/>
</dbReference>
<feature type="transmembrane region" description="Helical" evidence="1">
    <location>
        <begin position="49"/>
        <end position="67"/>
    </location>
</feature>
<evidence type="ECO:0000256" key="1">
    <source>
        <dbReference type="SAM" id="Phobius"/>
    </source>
</evidence>
<evidence type="ECO:0000313" key="3">
    <source>
        <dbReference type="Proteomes" id="UP000316921"/>
    </source>
</evidence>
<feature type="transmembrane region" description="Helical" evidence="1">
    <location>
        <begin position="73"/>
        <end position="93"/>
    </location>
</feature>
<evidence type="ECO:0000313" key="2">
    <source>
        <dbReference type="EMBL" id="QDU65998.1"/>
    </source>
</evidence>
<dbReference type="EMBL" id="CP036287">
    <property type="protein sequence ID" value="QDU65998.1"/>
    <property type="molecule type" value="Genomic_DNA"/>
</dbReference>
<sequence length="479" mass="50132">MTHSVDGRSIASTSSGIRDRRRLGAGILTALASAGTTDRTGRMPGARGIVFLALVDLLLVALHGPFMGEVASFLAALITAGALLALSLAAQRAARSDPHAPATEFARGVLLFAFGLGTLSIFAENWGFVPIGTGALILGAHAMGSLRVDGGPVSLRPGARTSLVILALYGAAVASNAHGLRGKVRMVADAGLARAIGAVGAGSQAVSTSAWNVDILASEAGGQRVREALDRTTAGRDSRVLGDALIRDSLGLSVGPTNDVAAEPLVQPTGADRTWPDWTPRGPSDPRSAVRVCDLLIRAGLDGDAGQAPILAERIHAAAARADNLLALWYWNRALELLGEELDAELVRTRLLETWTPIGGGFARLKLDVPRPDVVWVRFGPHTDETVGALLLMRKFGVPEGIDLELVRDRLYRTAPISFLHGVGDDDLLAGTGLWILAHELDIGGVPDWLRWLPGLLVAIAALVAVRIPARAGIGRSPT</sequence>
<protein>
    <submittedName>
        <fullName evidence="2">Uncharacterized protein</fullName>
    </submittedName>
</protein>
<keyword evidence="1" id="KW-0812">Transmembrane</keyword>
<dbReference type="KEGG" id="pbap:Pla133_10640"/>
<keyword evidence="3" id="KW-1185">Reference proteome</keyword>
<name>A0A518BG86_9BACT</name>
<accession>A0A518BG86</accession>
<organism evidence="2 3">
    <name type="scientific">Engelhardtia mirabilis</name>
    <dbReference type="NCBI Taxonomy" id="2528011"/>
    <lineage>
        <taxon>Bacteria</taxon>
        <taxon>Pseudomonadati</taxon>
        <taxon>Planctomycetota</taxon>
        <taxon>Planctomycetia</taxon>
        <taxon>Planctomycetia incertae sedis</taxon>
        <taxon>Engelhardtia</taxon>
    </lineage>
</organism>
<proteinExistence type="predicted"/>
<dbReference type="Proteomes" id="UP000316921">
    <property type="component" value="Chromosome"/>
</dbReference>